<dbReference type="GO" id="GO:0005978">
    <property type="term" value="P:glycogen biosynthetic process"/>
    <property type="evidence" value="ECO:0007669"/>
    <property type="project" value="UniProtKB-UniRule"/>
</dbReference>
<sequence>MRKILFASSEVAPLVKTGGLADVSASLPAALAENHQDVRIIMPAYRSAVSQLKKAETVAEINVNGYGEPVRILQATLPGTSVCFWLVDAPDFFDRDGGPYGNRDGDWPDNPARFTLFCRVVVAIALNQAGLHWQPDIVHCHDWQTGLIPALLSLQSQRPKTVFTIHNLAYQGIFDRQVFDRLDLPDVLWRMEGLEYWGQWSFMKGGLAYADQLTTVSPTYAQEICTPEFGYGLAGLLAWRYEQGELTGIVNGIDTEQWNPATDSAINQPYSAAKIRLKAANKSALQQDCGLPVSPKTLLIGLISRLVEQKGIDHSIAAIRTLLEEQADIQLVCLGAGQPELEFALQELRAHYPDKVALQIGYNEALAHQIEAGADAFLMPSRFEPCGLNQLYSLRYGTLPIVRKTGGLADTVIDASDENRKNHTATGFVFAGTTVSDLTATLRRVMDLYDHPRLWRRVMLTAMLQDVSWASSAAQYVNLYQKIN</sequence>
<dbReference type="NCBIfam" id="NF001899">
    <property type="entry name" value="PRK00654.1-2"/>
    <property type="match status" value="1"/>
</dbReference>
<evidence type="ECO:0000256" key="5">
    <source>
        <dbReference type="ARBA" id="ARBA00012588"/>
    </source>
</evidence>
<dbReference type="EC" id="2.4.1.21" evidence="5 11"/>
<evidence type="ECO:0000313" key="15">
    <source>
        <dbReference type="Proteomes" id="UP000009145"/>
    </source>
</evidence>
<dbReference type="eggNOG" id="COG0297">
    <property type="taxonomic scope" value="Bacteria"/>
</dbReference>
<protein>
    <recommendedName>
        <fullName evidence="6 11">Glycogen synthase</fullName>
        <ecNumber evidence="5 11">2.4.1.21</ecNumber>
    </recommendedName>
    <alternativeName>
        <fullName evidence="10 11">Starch [bacterial glycogen] synthase</fullName>
    </alternativeName>
</protein>
<gene>
    <name evidence="11" type="primary">glgA</name>
    <name evidence="14" type="ordered locus">Q7C_1249</name>
</gene>
<feature type="binding site" evidence="11">
    <location>
        <position position="16"/>
    </location>
    <ligand>
        <name>ADP-alpha-D-glucose</name>
        <dbReference type="ChEBI" id="CHEBI:57498"/>
    </ligand>
</feature>
<dbReference type="HOGENOM" id="CLU_009583_18_4_6"/>
<keyword evidence="7 11" id="KW-0328">Glycosyltransferase</keyword>
<evidence type="ECO:0000256" key="7">
    <source>
        <dbReference type="ARBA" id="ARBA00022676"/>
    </source>
</evidence>
<dbReference type="KEGG" id="mec:Q7C_1249"/>
<dbReference type="CDD" id="cd03791">
    <property type="entry name" value="GT5_Glycogen_synthase_DULL1-like"/>
    <property type="match status" value="1"/>
</dbReference>
<dbReference type="OrthoDB" id="9808590at2"/>
<name>I1YHK6_METFJ</name>
<keyword evidence="8 11" id="KW-0808">Transferase</keyword>
<reference evidence="14 15" key="1">
    <citation type="journal article" date="2012" name="J. Bacteriol.">
        <title>Complete genome sequences of Methylophaga sp. strain JAM1 and Methylophaga sp. strain JAM7.</title>
        <authorList>
            <person name="Villeneuve C."/>
            <person name="Martineau C."/>
            <person name="Mauffrey F."/>
            <person name="Villemur R."/>
        </authorList>
    </citation>
    <scope>NUCLEOTIDE SEQUENCE [LARGE SCALE GENOMIC DNA]</scope>
    <source>
        <strain evidence="14 15">JAM7</strain>
    </source>
</reference>
<evidence type="ECO:0000256" key="1">
    <source>
        <dbReference type="ARBA" id="ARBA00001478"/>
    </source>
</evidence>
<evidence type="ECO:0000256" key="8">
    <source>
        <dbReference type="ARBA" id="ARBA00022679"/>
    </source>
</evidence>
<dbReference type="PANTHER" id="PTHR45825">
    <property type="entry name" value="GRANULE-BOUND STARCH SYNTHASE 1, CHLOROPLASTIC/AMYLOPLASTIC"/>
    <property type="match status" value="1"/>
</dbReference>
<dbReference type="Proteomes" id="UP000009145">
    <property type="component" value="Chromosome"/>
</dbReference>
<dbReference type="EMBL" id="CP003380">
    <property type="protein sequence ID" value="AFJ02399.1"/>
    <property type="molecule type" value="Genomic_DNA"/>
</dbReference>
<dbReference type="GO" id="GO:0004373">
    <property type="term" value="F:alpha-1,4-glucan glucosyltransferase (UDP-glucose donor) activity"/>
    <property type="evidence" value="ECO:0007669"/>
    <property type="project" value="InterPro"/>
</dbReference>
<comment type="pathway">
    <text evidence="3 11">Glycan biosynthesis; glycogen biosynthesis.</text>
</comment>
<proteinExistence type="inferred from homology"/>
<evidence type="ECO:0000256" key="11">
    <source>
        <dbReference type="HAMAP-Rule" id="MF_00484"/>
    </source>
</evidence>
<dbReference type="InterPro" id="IPR011835">
    <property type="entry name" value="GS/SS"/>
</dbReference>
<keyword evidence="15" id="KW-1185">Reference proteome</keyword>
<evidence type="ECO:0000256" key="10">
    <source>
        <dbReference type="ARBA" id="ARBA00031722"/>
    </source>
</evidence>
<evidence type="ECO:0000256" key="9">
    <source>
        <dbReference type="ARBA" id="ARBA00023056"/>
    </source>
</evidence>
<keyword evidence="9 11" id="KW-0320">Glycogen biosynthesis</keyword>
<dbReference type="PATRIC" id="fig|754477.3.peg.1228"/>
<dbReference type="SUPFAM" id="SSF53756">
    <property type="entry name" value="UDP-Glycosyltransferase/glycogen phosphorylase"/>
    <property type="match status" value="1"/>
</dbReference>
<feature type="domain" description="Starch synthase catalytic" evidence="13">
    <location>
        <begin position="3"/>
        <end position="238"/>
    </location>
</feature>
<comment type="function">
    <text evidence="2 11">Synthesizes alpha-1,4-glucan chains using ADP-glucose.</text>
</comment>
<evidence type="ECO:0000259" key="12">
    <source>
        <dbReference type="Pfam" id="PF00534"/>
    </source>
</evidence>
<dbReference type="HAMAP" id="MF_00484">
    <property type="entry name" value="Glycogen_synth"/>
    <property type="match status" value="1"/>
</dbReference>
<dbReference type="AlphaFoldDB" id="I1YHK6"/>
<evidence type="ECO:0000259" key="13">
    <source>
        <dbReference type="Pfam" id="PF08323"/>
    </source>
</evidence>
<dbReference type="Gene3D" id="3.40.50.2000">
    <property type="entry name" value="Glycogen Phosphorylase B"/>
    <property type="match status" value="2"/>
</dbReference>
<dbReference type="InterPro" id="IPR001296">
    <property type="entry name" value="Glyco_trans_1"/>
</dbReference>
<dbReference type="UniPathway" id="UPA00164"/>
<comment type="catalytic activity">
    <reaction evidence="1 11">
        <text>[(1-&gt;4)-alpha-D-glucosyl](n) + ADP-alpha-D-glucose = [(1-&gt;4)-alpha-D-glucosyl](n+1) + ADP + H(+)</text>
        <dbReference type="Rhea" id="RHEA:18189"/>
        <dbReference type="Rhea" id="RHEA-COMP:9584"/>
        <dbReference type="Rhea" id="RHEA-COMP:9587"/>
        <dbReference type="ChEBI" id="CHEBI:15378"/>
        <dbReference type="ChEBI" id="CHEBI:15444"/>
        <dbReference type="ChEBI" id="CHEBI:57498"/>
        <dbReference type="ChEBI" id="CHEBI:456216"/>
        <dbReference type="EC" id="2.4.1.21"/>
    </reaction>
</comment>
<dbReference type="Pfam" id="PF00534">
    <property type="entry name" value="Glycos_transf_1"/>
    <property type="match status" value="1"/>
</dbReference>
<dbReference type="PANTHER" id="PTHR45825:SF11">
    <property type="entry name" value="ALPHA AMYLASE DOMAIN-CONTAINING PROTEIN"/>
    <property type="match status" value="1"/>
</dbReference>
<dbReference type="RefSeq" id="WP_014703819.1">
    <property type="nucleotide sequence ID" value="NC_017856.1"/>
</dbReference>
<evidence type="ECO:0000256" key="2">
    <source>
        <dbReference type="ARBA" id="ARBA00002764"/>
    </source>
</evidence>
<accession>I1YHK6</accession>
<comment type="similarity">
    <text evidence="4 11">Belongs to the glycosyltransferase 1 family. Bacterial/plant glycogen synthase subfamily.</text>
</comment>
<evidence type="ECO:0000256" key="6">
    <source>
        <dbReference type="ARBA" id="ARBA00019935"/>
    </source>
</evidence>
<dbReference type="STRING" id="754477.Q7C_1249"/>
<organism evidence="14 15">
    <name type="scientific">Methylophaga frappieri (strain ATCC BAA-2434 / DSM 25690 / JAM7)</name>
    <dbReference type="NCBI Taxonomy" id="754477"/>
    <lineage>
        <taxon>Bacteria</taxon>
        <taxon>Pseudomonadati</taxon>
        <taxon>Pseudomonadota</taxon>
        <taxon>Gammaproteobacteria</taxon>
        <taxon>Thiotrichales</taxon>
        <taxon>Piscirickettsiaceae</taxon>
        <taxon>Methylophaga</taxon>
    </lineage>
</organism>
<evidence type="ECO:0000313" key="14">
    <source>
        <dbReference type="EMBL" id="AFJ02399.1"/>
    </source>
</evidence>
<evidence type="ECO:0000256" key="3">
    <source>
        <dbReference type="ARBA" id="ARBA00004964"/>
    </source>
</evidence>
<dbReference type="Pfam" id="PF08323">
    <property type="entry name" value="Glyco_transf_5"/>
    <property type="match status" value="1"/>
</dbReference>
<dbReference type="NCBIfam" id="TIGR02095">
    <property type="entry name" value="glgA"/>
    <property type="match status" value="1"/>
</dbReference>
<dbReference type="InterPro" id="IPR013534">
    <property type="entry name" value="Starch_synth_cat_dom"/>
</dbReference>
<dbReference type="GO" id="GO:0009011">
    <property type="term" value="F:alpha-1,4-glucan glucosyltransferase (ADP-glucose donor) activity"/>
    <property type="evidence" value="ECO:0007669"/>
    <property type="project" value="UniProtKB-UniRule"/>
</dbReference>
<feature type="domain" description="Glycosyl transferase family 1" evidence="12">
    <location>
        <begin position="296"/>
        <end position="452"/>
    </location>
</feature>
<evidence type="ECO:0000256" key="4">
    <source>
        <dbReference type="ARBA" id="ARBA00010281"/>
    </source>
</evidence>